<feature type="region of interest" description="Disordered" evidence="1">
    <location>
        <begin position="1"/>
        <end position="20"/>
    </location>
</feature>
<name>A0A4Q4NAF9_ALTAL</name>
<dbReference type="AlphaFoldDB" id="A0A4Q4NAF9"/>
<protein>
    <submittedName>
        <fullName evidence="2">Uncharacterized protein</fullName>
    </submittedName>
</protein>
<proteinExistence type="predicted"/>
<organism evidence="2 3">
    <name type="scientific">Alternaria alternata</name>
    <name type="common">Alternaria rot fungus</name>
    <name type="synonym">Torula alternata</name>
    <dbReference type="NCBI Taxonomy" id="5599"/>
    <lineage>
        <taxon>Eukaryota</taxon>
        <taxon>Fungi</taxon>
        <taxon>Dikarya</taxon>
        <taxon>Ascomycota</taxon>
        <taxon>Pezizomycotina</taxon>
        <taxon>Dothideomycetes</taxon>
        <taxon>Pleosporomycetidae</taxon>
        <taxon>Pleosporales</taxon>
        <taxon>Pleosporineae</taxon>
        <taxon>Pleosporaceae</taxon>
        <taxon>Alternaria</taxon>
        <taxon>Alternaria sect. Alternaria</taxon>
        <taxon>Alternaria alternata complex</taxon>
    </lineage>
</organism>
<comment type="caution">
    <text evidence="2">The sequence shown here is derived from an EMBL/GenBank/DDBJ whole genome shotgun (WGS) entry which is preliminary data.</text>
</comment>
<evidence type="ECO:0000313" key="3">
    <source>
        <dbReference type="Proteomes" id="UP000291422"/>
    </source>
</evidence>
<evidence type="ECO:0000256" key="1">
    <source>
        <dbReference type="SAM" id="MobiDB-lite"/>
    </source>
</evidence>
<evidence type="ECO:0000313" key="2">
    <source>
        <dbReference type="EMBL" id="RYN72761.1"/>
    </source>
</evidence>
<gene>
    <name evidence="2" type="ORF">AA0117_g8350</name>
</gene>
<accession>A0A4Q4NAF9</accession>
<dbReference type="Proteomes" id="UP000291422">
    <property type="component" value="Unassembled WGS sequence"/>
</dbReference>
<sequence length="65" mass="7047">MDSGTPNRRRTSQDDDYFGDAVPWAPEAERLRAAQRVAGLSRVFVRSMGGEGAGSAGQGYLAWED</sequence>
<reference evidence="3" key="1">
    <citation type="journal article" date="2019" name="bioRxiv">
        <title>Genomics, evolutionary history and diagnostics of the Alternaria alternata species group including apple and Asian pear pathotypes.</title>
        <authorList>
            <person name="Armitage A.D."/>
            <person name="Cockerton H.M."/>
            <person name="Sreenivasaprasad S."/>
            <person name="Woodhall J.W."/>
            <person name="Lane C.R."/>
            <person name="Harrison R.J."/>
            <person name="Clarkson J.P."/>
        </authorList>
    </citation>
    <scope>NUCLEOTIDE SEQUENCE [LARGE SCALE GENOMIC DNA]</scope>
    <source>
        <strain evidence="3">FERA 1177</strain>
    </source>
</reference>
<dbReference type="EMBL" id="PDXD01000024">
    <property type="protein sequence ID" value="RYN72761.1"/>
    <property type="molecule type" value="Genomic_DNA"/>
</dbReference>